<accession>A0ACC0I7C4</accession>
<sequence length="1745" mass="193688">MSLQLQSPLKQPHRTLAILHIRPFQLREYRVWRRPRRFKPNPIFLVRTQLGPSPSPSPSPSPFDNLFQNLVSHFPSINSLDLIAPALGFASGVSLYLSRFNSNPIPRLSDIGEWILFTSPTPFNRFVILRCPSISFELEDVNEKLVKEDRHFVRLNSGRIRVWDSDEEDVEEKLVYQRVCVSSDDGGVISLDWPANLDLAEERGLDTTLLLVPGTADGSMDKNIRWFVCESLKRGCFPVVMNPRGCAGSPLTTARLFTAADSDDICTAIQFINKARPWTTLMGVGWGYGANMLTKYLAEVGERTPLTAATCIDNPFDLEEATRSSHHIVLDQKLTGGLIDILQSNKGLFQGRAKGFDVERALLATSVRDFEKAISMVSYGFDAIEDFYAKSSTRGVVGNVKIPVLFIQNDDGTVPLFSIPRSLIAENPFTSLLLCSCSPSRVIASERSAISWYQHLTIEWLAGVELGLLKGRHPLLKDVDVTLNPSKGLAWVEGTASDKSGRVNKLLNLSQSNVLNGYSSYPLEERLGESDISASISSRFRHDSQRNPEIEDRGLQQKSNGTLEQASSVDAVLVKEEGNPIDDERGQVLQTAQVAMNMLDVTMPGTLTEEQKQKVLMAVGQGETVVKALQDAVPEDVRGKLTTAVSEILHNQGTNFKLDGFLNINRIPNVASRLKSKIQENVELSSCGGYEDPHSSDLSNRVEDLTDSSTDNQVSVDRPAGGLESELQTSETLQKNTDSGHFQSNTQGGDISSSGKKDTVEWEKDQENVDMSTERAAQYPDSNENGSETVAKPNFPSQSERPGGSEDATVDLHIVDQNGGLAKFERKEENNIQENVEKVTNCSTDQNNMSSNMTEEGLSHPVPSSEAQPMESEGDAQPMESEGNDDQKREENSTHSVLNQNSSDSPTFSVSQAFSTLTGIDDSTQVAVNSVFGAIEDMITQMEEEKDNETKVDKDNETKVDDKKDNETKVDKKEVEDRRIGSIPENHQVINDYNSTRKEENKNDRSSESDMVDDLPSYDRTVSHNDARTRWPDKERLIGSPDPFKGESKEENGTKELLVSSNLLAKNSNIRHLYNVPLFITTNPYGDSLYKEFLRKYLLSKMPNTKSLDLDTTTALFLDYFPEEDQWKFLELSGNNEDSASDVATHEGANKDIQAHSPSKSDTDEFIEPPYVIMDAEKQEEPVQDQEYEKVGNSNQKLVIGNETSDSEVMSFVKNIVLDSLKVEVGRRLSTDNTKEIEPNLARDMEEIAKVVSLAAGHGKDHTWFLDGKDNHSEKIGTLHGEHIIKAIYLAVQETNYLARVLPVGVVVGSCLAALRKFFNVETVNGNDQSEAMALDQINHSVERNGARLFETEADRLLRNKINLNYNLSRSRDEEKDELKKLNNGSVMIGAVTAALGASALLVHQQDSAKVNETSKSLSKSLEEKGNHQKKPDKLEEEISEKNQNGMVTSLAEKAMSVAGPVVPMKEDGEVDHDRLVAMLTEFAQKGGMLRMVGKFALLWGGMRGAMSLTDRLISFLRIAERPLFQRILGFVFMVLVLWSPIVVPLLPTLVRSWVMHDSSKMAELVCIVGLYASIMILLMLWGKRIRGYENPIEQYGLDFTSLSKIRNFFMGLVGGVMLVLSIHSLNVLLGCVRLSWPSTFISFSLDDMAWLKGFGKMLLLLVRGIVTATGVSLVEELLFRSWLPDEIATDLGYYRGIIISGLAFSLSQRSPWAVPGLWLLSLGLAGARKETMVASPYQLDCAQG</sequence>
<organism evidence="1 2">
    <name type="scientific">Camellia lanceoleosa</name>
    <dbReference type="NCBI Taxonomy" id="1840588"/>
    <lineage>
        <taxon>Eukaryota</taxon>
        <taxon>Viridiplantae</taxon>
        <taxon>Streptophyta</taxon>
        <taxon>Embryophyta</taxon>
        <taxon>Tracheophyta</taxon>
        <taxon>Spermatophyta</taxon>
        <taxon>Magnoliopsida</taxon>
        <taxon>eudicotyledons</taxon>
        <taxon>Gunneridae</taxon>
        <taxon>Pentapetalae</taxon>
        <taxon>asterids</taxon>
        <taxon>Ericales</taxon>
        <taxon>Theaceae</taxon>
        <taxon>Camellia</taxon>
    </lineage>
</organism>
<name>A0ACC0I7C4_9ERIC</name>
<dbReference type="Proteomes" id="UP001060215">
    <property type="component" value="Chromosome 2"/>
</dbReference>
<reference evidence="1 2" key="1">
    <citation type="journal article" date="2022" name="Plant J.">
        <title>Chromosome-level genome of Camellia lanceoleosa provides a valuable resource for understanding genome evolution and self-incompatibility.</title>
        <authorList>
            <person name="Gong W."/>
            <person name="Xiao S."/>
            <person name="Wang L."/>
            <person name="Liao Z."/>
            <person name="Chang Y."/>
            <person name="Mo W."/>
            <person name="Hu G."/>
            <person name="Li W."/>
            <person name="Zhao G."/>
            <person name="Zhu H."/>
            <person name="Hu X."/>
            <person name="Ji K."/>
            <person name="Xiang X."/>
            <person name="Song Q."/>
            <person name="Yuan D."/>
            <person name="Jin S."/>
            <person name="Zhang L."/>
        </authorList>
    </citation>
    <scope>NUCLEOTIDE SEQUENCE [LARGE SCALE GENOMIC DNA]</scope>
    <source>
        <strain evidence="1">SQ_2022a</strain>
    </source>
</reference>
<keyword evidence="2" id="KW-1185">Reference proteome</keyword>
<evidence type="ECO:0000313" key="1">
    <source>
        <dbReference type="EMBL" id="KAI8020216.1"/>
    </source>
</evidence>
<proteinExistence type="predicted"/>
<dbReference type="EMBL" id="CM045759">
    <property type="protein sequence ID" value="KAI8020216.1"/>
    <property type="molecule type" value="Genomic_DNA"/>
</dbReference>
<gene>
    <name evidence="1" type="ORF">LOK49_LG04G00041</name>
</gene>
<protein>
    <submittedName>
        <fullName evidence="1">Embryogenesis-associated protein EMB8</fullName>
    </submittedName>
</protein>
<comment type="caution">
    <text evidence="1">The sequence shown here is derived from an EMBL/GenBank/DDBJ whole genome shotgun (WGS) entry which is preliminary data.</text>
</comment>
<evidence type="ECO:0000313" key="2">
    <source>
        <dbReference type="Proteomes" id="UP001060215"/>
    </source>
</evidence>